<dbReference type="InterPro" id="IPR050557">
    <property type="entry name" value="RTX_toxin/Mannuronan_C5-epim"/>
</dbReference>
<comment type="caution">
    <text evidence="3">The sequence shown here is derived from an EMBL/GenBank/DDBJ whole genome shotgun (WGS) entry which is preliminary data.</text>
</comment>
<accession>A0A918TLE1</accession>
<sequence>MAFVELVGTAFFNPGEEDGAEDDVVYVPYQNTVYNFAIFTYAGNDWIDLRDANPNAVNTQVYSGLGNDTVYGSATMDLVYDSKGRDRVYLGDSDDSLDAGFGNDFYDGGAGRDFISFYILHDSDLPSGTNITGVKFDLQIRTAQNLGPFGTDVIVGFEGAGGGNGHDTLSGTRGDNVLSGNEGNDFLVGRGGDDQLLAGAGRDTLIGGVGGDALSLTESIQSSDIVRFLSMGDSGVGMRNGVVDRIYGFAAGGTPLHDKIDLRALDAIAATAKNDAFLFRDTGPFTSAKGEIRYEVSSAGNILVHVDTDGDAAAEMNFWVMGVTVLTSADFML</sequence>
<dbReference type="PRINTS" id="PR00313">
    <property type="entry name" value="CABNDNGRPT"/>
</dbReference>
<dbReference type="InterPro" id="IPR018511">
    <property type="entry name" value="Hemolysin-typ_Ca-bd_CS"/>
</dbReference>
<protein>
    <recommendedName>
        <fullName evidence="5">Calcium-binding protein</fullName>
    </recommendedName>
</protein>
<dbReference type="Pfam" id="PF00353">
    <property type="entry name" value="HemolysinCabind"/>
    <property type="match status" value="3"/>
</dbReference>
<dbReference type="SUPFAM" id="SSF51120">
    <property type="entry name" value="beta-Roll"/>
    <property type="match status" value="2"/>
</dbReference>
<evidence type="ECO:0008006" key="5">
    <source>
        <dbReference type="Google" id="ProtNLM"/>
    </source>
</evidence>
<keyword evidence="2" id="KW-0964">Secreted</keyword>
<dbReference type="EMBL" id="BMYJ01000004">
    <property type="protein sequence ID" value="GHC53295.1"/>
    <property type="molecule type" value="Genomic_DNA"/>
</dbReference>
<gene>
    <name evidence="3" type="ORF">GCM10007315_14930</name>
</gene>
<dbReference type="PANTHER" id="PTHR38340">
    <property type="entry name" value="S-LAYER PROTEIN"/>
    <property type="match status" value="1"/>
</dbReference>
<dbReference type="PANTHER" id="PTHR38340:SF1">
    <property type="entry name" value="S-LAYER PROTEIN"/>
    <property type="match status" value="1"/>
</dbReference>
<dbReference type="InterPro" id="IPR001343">
    <property type="entry name" value="Hemolysn_Ca-bd"/>
</dbReference>
<evidence type="ECO:0000313" key="3">
    <source>
        <dbReference type="EMBL" id="GHC53295.1"/>
    </source>
</evidence>
<organism evidence="3 4">
    <name type="scientific">Neogemmobacter tilapiae</name>
    <dbReference type="NCBI Taxonomy" id="875041"/>
    <lineage>
        <taxon>Bacteria</taxon>
        <taxon>Pseudomonadati</taxon>
        <taxon>Pseudomonadota</taxon>
        <taxon>Alphaproteobacteria</taxon>
        <taxon>Rhodobacterales</taxon>
        <taxon>Paracoccaceae</taxon>
        <taxon>Neogemmobacter</taxon>
    </lineage>
</organism>
<reference evidence="3" key="1">
    <citation type="journal article" date="2014" name="Int. J. Syst. Evol. Microbiol.">
        <title>Complete genome sequence of Corynebacterium casei LMG S-19264T (=DSM 44701T), isolated from a smear-ripened cheese.</title>
        <authorList>
            <consortium name="US DOE Joint Genome Institute (JGI-PGF)"/>
            <person name="Walter F."/>
            <person name="Albersmeier A."/>
            <person name="Kalinowski J."/>
            <person name="Ruckert C."/>
        </authorList>
    </citation>
    <scope>NUCLEOTIDE SEQUENCE</scope>
    <source>
        <strain evidence="3">KCTC 23310</strain>
    </source>
</reference>
<comment type="subcellular location">
    <subcellularLocation>
        <location evidence="1">Secreted</location>
    </subcellularLocation>
</comment>
<dbReference type="Gene3D" id="2.150.10.10">
    <property type="entry name" value="Serralysin-like metalloprotease, C-terminal"/>
    <property type="match status" value="2"/>
</dbReference>
<dbReference type="GO" id="GO:0005576">
    <property type="term" value="C:extracellular region"/>
    <property type="evidence" value="ECO:0007669"/>
    <property type="project" value="UniProtKB-SubCell"/>
</dbReference>
<proteinExistence type="predicted"/>
<name>A0A918TLE1_9RHOB</name>
<evidence type="ECO:0000313" key="4">
    <source>
        <dbReference type="Proteomes" id="UP000638981"/>
    </source>
</evidence>
<dbReference type="InterPro" id="IPR011049">
    <property type="entry name" value="Serralysin-like_metalloprot_C"/>
</dbReference>
<dbReference type="RefSeq" id="WP_189411013.1">
    <property type="nucleotide sequence ID" value="NZ_BMYJ01000004.1"/>
</dbReference>
<dbReference type="Proteomes" id="UP000638981">
    <property type="component" value="Unassembled WGS sequence"/>
</dbReference>
<evidence type="ECO:0000256" key="1">
    <source>
        <dbReference type="ARBA" id="ARBA00004613"/>
    </source>
</evidence>
<evidence type="ECO:0000256" key="2">
    <source>
        <dbReference type="ARBA" id="ARBA00022525"/>
    </source>
</evidence>
<keyword evidence="4" id="KW-1185">Reference proteome</keyword>
<reference evidence="3" key="2">
    <citation type="submission" date="2020-09" db="EMBL/GenBank/DDBJ databases">
        <authorList>
            <person name="Sun Q."/>
            <person name="Kim S."/>
        </authorList>
    </citation>
    <scope>NUCLEOTIDE SEQUENCE</scope>
    <source>
        <strain evidence="3">KCTC 23310</strain>
    </source>
</reference>
<dbReference type="PROSITE" id="PS00330">
    <property type="entry name" value="HEMOLYSIN_CALCIUM"/>
    <property type="match status" value="1"/>
</dbReference>
<dbReference type="GO" id="GO:0005509">
    <property type="term" value="F:calcium ion binding"/>
    <property type="evidence" value="ECO:0007669"/>
    <property type="project" value="InterPro"/>
</dbReference>
<dbReference type="AlphaFoldDB" id="A0A918TLE1"/>